<evidence type="ECO:0000256" key="1">
    <source>
        <dbReference type="RuleBase" id="RU004508"/>
    </source>
</evidence>
<organism evidence="2 3">
    <name type="scientific">Methanobrevibacter oralis</name>
    <dbReference type="NCBI Taxonomy" id="66851"/>
    <lineage>
        <taxon>Archaea</taxon>
        <taxon>Methanobacteriati</taxon>
        <taxon>Methanobacteriota</taxon>
        <taxon>Methanomada group</taxon>
        <taxon>Methanobacteria</taxon>
        <taxon>Methanobacteriales</taxon>
        <taxon>Methanobacteriaceae</taxon>
        <taxon>Methanobrevibacter</taxon>
    </lineage>
</organism>
<dbReference type="AlphaFoldDB" id="A0A165ZXK5"/>
<reference evidence="3" key="1">
    <citation type="journal article" date="2016" name="Genome Announc.">
        <title>Draft Genome Sequences of Methanobrevibacter curvatus DSM11111, Methanobrevibacter cuticularis DSM11139, Methanobrevibacter filiformis DSM11501, and Methanobrevibacter oralis DSM7256.</title>
        <authorList>
            <person name="Poehlein A."/>
            <person name="Seedorf H."/>
        </authorList>
    </citation>
    <scope>NUCLEOTIDE SEQUENCE [LARGE SCALE GENOMIC DNA]</scope>
    <source>
        <strain evidence="3">DSM 7256 / JCM 30027 / ZR</strain>
    </source>
</reference>
<dbReference type="STRING" id="66851.MBORA_15390"/>
<evidence type="ECO:0000313" key="2">
    <source>
        <dbReference type="EMBL" id="KZX11294.1"/>
    </source>
</evidence>
<dbReference type="PANTHER" id="PTHR30244:SF34">
    <property type="entry name" value="DTDP-4-AMINO-4,6-DIDEOXYGALACTOSE TRANSAMINASE"/>
    <property type="match status" value="1"/>
</dbReference>
<dbReference type="InterPro" id="IPR015421">
    <property type="entry name" value="PyrdxlP-dep_Trfase_major"/>
</dbReference>
<dbReference type="GO" id="GO:0030170">
    <property type="term" value="F:pyridoxal phosphate binding"/>
    <property type="evidence" value="ECO:0007669"/>
    <property type="project" value="TreeGrafter"/>
</dbReference>
<dbReference type="CDD" id="cd00616">
    <property type="entry name" value="AHBA_syn"/>
    <property type="match status" value="1"/>
</dbReference>
<dbReference type="EMBL" id="LWMU01000092">
    <property type="protein sequence ID" value="KZX11294.1"/>
    <property type="molecule type" value="Genomic_DNA"/>
</dbReference>
<dbReference type="RefSeq" id="WP_063720491.1">
    <property type="nucleotide sequence ID" value="NZ_LT985167.1"/>
</dbReference>
<dbReference type="Gene3D" id="3.40.640.10">
    <property type="entry name" value="Type I PLP-dependent aspartate aminotransferase-like (Major domain)"/>
    <property type="match status" value="1"/>
</dbReference>
<dbReference type="EC" id="2.6.1.87" evidence="2"/>
<keyword evidence="2" id="KW-0032">Aminotransferase</keyword>
<dbReference type="InterPro" id="IPR000653">
    <property type="entry name" value="DegT/StrS_aminotransferase"/>
</dbReference>
<dbReference type="GO" id="GO:0099620">
    <property type="term" value="F:UDP-4-amino-4-deoxy-L-arabinose aminotransferase"/>
    <property type="evidence" value="ECO:0007669"/>
    <property type="project" value="UniProtKB-EC"/>
</dbReference>
<dbReference type="InterPro" id="IPR015422">
    <property type="entry name" value="PyrdxlP-dep_Trfase_small"/>
</dbReference>
<dbReference type="Pfam" id="PF01041">
    <property type="entry name" value="DegT_DnrJ_EryC1"/>
    <property type="match status" value="1"/>
</dbReference>
<comment type="caution">
    <text evidence="2">The sequence shown here is derived from an EMBL/GenBank/DDBJ whole genome shotgun (WGS) entry which is preliminary data.</text>
</comment>
<dbReference type="FunFam" id="3.90.1150.10:FF:000092">
    <property type="entry name" value="Capsular polysaccharide biosynthesis protein"/>
    <property type="match status" value="1"/>
</dbReference>
<dbReference type="PANTHER" id="PTHR30244">
    <property type="entry name" value="TRANSAMINASE"/>
    <property type="match status" value="1"/>
</dbReference>
<dbReference type="GO" id="GO:0000271">
    <property type="term" value="P:polysaccharide biosynthetic process"/>
    <property type="evidence" value="ECO:0007669"/>
    <property type="project" value="TreeGrafter"/>
</dbReference>
<dbReference type="PIRSF" id="PIRSF000390">
    <property type="entry name" value="PLP_StrS"/>
    <property type="match status" value="1"/>
</dbReference>
<accession>A0A165ZXK5</accession>
<proteinExistence type="inferred from homology"/>
<evidence type="ECO:0000313" key="3">
    <source>
        <dbReference type="Proteomes" id="UP000077428"/>
    </source>
</evidence>
<dbReference type="SUPFAM" id="SSF53383">
    <property type="entry name" value="PLP-dependent transferases"/>
    <property type="match status" value="1"/>
</dbReference>
<dbReference type="Proteomes" id="UP000077428">
    <property type="component" value="Unassembled WGS sequence"/>
</dbReference>
<gene>
    <name evidence="2" type="primary">arnB_1</name>
    <name evidence="2" type="ORF">MBORA_15390</name>
</gene>
<keyword evidence="1" id="KW-0663">Pyridoxal phosphate</keyword>
<keyword evidence="2" id="KW-0808">Transferase</keyword>
<sequence>MNIPFSPPDISEKEINYVMDALKSGWITTGPKTKEFEKKITEYCGSSKTVCLSAATTSLEMTLRLLGIGKGDEVIVPAYTYTASCSVICHVGATPVMVDSQIDREEMDYEQMQDAITEKTKAIIPVDIAGILCDYEKIFEIIEEKKDLFNANSELQEAFNRVIVIADCAHGFGAIQNDKKAGNIADFTCFSFHAVKNLTTAEGGAVSWKNNKNINDDKIYKEYQILSLHGQTKDALEKTQKGSWEYDILIPAYKCNMTDVQAAIGLGQLERYEKMLNRRHEIIKKYDEAFKGSKIITQKHSSNNYTSSGHLYLTRIKDITPKERNEIIVKMEEKGISVNVHYKPLPLLTAYKNLGYDIKNYPNAYNLFKNEISIPIYSSLNDREVDYITKNLLEILEEY</sequence>
<protein>
    <submittedName>
        <fullName evidence="2">UDP-4-amino-4-deoxy-L-arabinose--oxoglutarate aminotransferase</fullName>
        <ecNumber evidence="2">2.6.1.87</ecNumber>
    </submittedName>
</protein>
<dbReference type="PATRIC" id="fig|66851.6.peg.1680"/>
<comment type="similarity">
    <text evidence="1">Belongs to the DegT/DnrJ/EryC1 family.</text>
</comment>
<dbReference type="InterPro" id="IPR015424">
    <property type="entry name" value="PyrdxlP-dep_Trfase"/>
</dbReference>
<keyword evidence="3" id="KW-1185">Reference proteome</keyword>
<dbReference type="OrthoDB" id="10355at2157"/>
<dbReference type="Gene3D" id="3.90.1150.10">
    <property type="entry name" value="Aspartate Aminotransferase, domain 1"/>
    <property type="match status" value="1"/>
</dbReference>
<dbReference type="FunFam" id="3.40.640.10:FF:000077">
    <property type="entry name" value="Spore coat polysaccharide biosynthesis protein spsC"/>
    <property type="match status" value="1"/>
</dbReference>
<name>A0A165ZXK5_METOA</name>